<dbReference type="Gramene" id="TraesCS7B03G0854100.1">
    <property type="protein sequence ID" value="TraesCS7B03G0854100.1.CDS"/>
    <property type="gene ID" value="TraesCS7B03G0854100"/>
</dbReference>
<dbReference type="RefSeq" id="XP_044435261.1">
    <property type="nucleotide sequence ID" value="XM_044579326.1"/>
</dbReference>
<dbReference type="InterPro" id="IPR035992">
    <property type="entry name" value="Ricin_B-like_lectins"/>
</dbReference>
<proteinExistence type="predicted"/>
<dbReference type="OMA" id="WATLLMC"/>
<dbReference type="Gramene" id="TraesCS7B02G318500.1">
    <property type="protein sequence ID" value="TraesCS7B02G318500.1"/>
    <property type="gene ID" value="TraesCS7B02G318500"/>
</dbReference>
<dbReference type="PANTHER" id="PTHR31257:SF17">
    <property type="entry name" value="RICIN B LECTIN DOMAIN-CONTAINING PROTEIN"/>
    <property type="match status" value="1"/>
</dbReference>
<dbReference type="Gramene" id="TraesSTA7B03G04192730.1">
    <property type="protein sequence ID" value="TraesSTA7B03G04192730.1"/>
    <property type="gene ID" value="TraesSTA7B03G04192730"/>
</dbReference>
<protein>
    <recommendedName>
        <fullName evidence="4">Ricin B lectin domain-containing protein</fullName>
    </recommendedName>
</protein>
<dbReference type="AlphaFoldDB" id="A0A3B6SPK3"/>
<dbReference type="Gramene" id="TraesJAG7B03G04178890.1">
    <property type="protein sequence ID" value="TraesJAG7B03G04178890.1"/>
    <property type="gene ID" value="TraesJAG7B03G04178890"/>
</dbReference>
<gene>
    <name evidence="2" type="primary">LOC123161500</name>
</gene>
<organism evidence="2">
    <name type="scientific">Triticum aestivum</name>
    <name type="common">Wheat</name>
    <dbReference type="NCBI Taxonomy" id="4565"/>
    <lineage>
        <taxon>Eukaryota</taxon>
        <taxon>Viridiplantae</taxon>
        <taxon>Streptophyta</taxon>
        <taxon>Embryophyta</taxon>
        <taxon>Tracheophyta</taxon>
        <taxon>Spermatophyta</taxon>
        <taxon>Magnoliopsida</taxon>
        <taxon>Liliopsida</taxon>
        <taxon>Poales</taxon>
        <taxon>Poaceae</taxon>
        <taxon>BOP clade</taxon>
        <taxon>Pooideae</taxon>
        <taxon>Triticodae</taxon>
        <taxon>Triticeae</taxon>
        <taxon>Triticinae</taxon>
        <taxon>Triticum</taxon>
    </lineage>
</organism>
<evidence type="ECO:0000256" key="1">
    <source>
        <dbReference type="SAM" id="SignalP"/>
    </source>
</evidence>
<reference evidence="2" key="1">
    <citation type="submission" date="2018-08" db="EMBL/GenBank/DDBJ databases">
        <authorList>
            <person name="Rossello M."/>
        </authorList>
    </citation>
    <scope>NUCLEOTIDE SEQUENCE [LARGE SCALE GENOMIC DNA]</scope>
    <source>
        <strain evidence="2">cv. Chinese Spring</strain>
    </source>
</reference>
<dbReference type="Gramene" id="TraesPARA_EIv1.0_2451290.1">
    <property type="protein sequence ID" value="TraesPARA_EIv1.0_2451290.1.CDS"/>
    <property type="gene ID" value="TraesPARA_EIv1.0_2451290"/>
</dbReference>
<dbReference type="Gramene" id="TraesCAD_scaffold_029807_01G000200.1">
    <property type="protein sequence ID" value="TraesCAD_scaffold_029807_01G000200.1"/>
    <property type="gene ID" value="TraesCAD_scaffold_029807_01G000200"/>
</dbReference>
<evidence type="ECO:0000313" key="3">
    <source>
        <dbReference type="Proteomes" id="UP000019116"/>
    </source>
</evidence>
<keyword evidence="1" id="KW-0732">Signal</keyword>
<dbReference type="Gene3D" id="2.80.10.50">
    <property type="match status" value="1"/>
</dbReference>
<dbReference type="Gramene" id="TraesRN7B0100862500.1">
    <property type="protein sequence ID" value="TraesRN7B0100862500.1"/>
    <property type="gene ID" value="TraesRN7B0100862500"/>
</dbReference>
<evidence type="ECO:0008006" key="4">
    <source>
        <dbReference type="Google" id="ProtNLM"/>
    </source>
</evidence>
<dbReference type="Gramene" id="TraesNOR7B03G04242820.1">
    <property type="protein sequence ID" value="TraesNOR7B03G04242820.1"/>
    <property type="gene ID" value="TraesNOR7B03G04242820"/>
</dbReference>
<reference evidence="2" key="2">
    <citation type="submission" date="2018-10" db="UniProtKB">
        <authorList>
            <consortium name="EnsemblPlants"/>
        </authorList>
    </citation>
    <scope>IDENTIFICATION</scope>
</reference>
<name>A0A3B6SPK3_WHEAT</name>
<dbReference type="OrthoDB" id="681719at2759"/>
<dbReference type="EnsemblPlants" id="TraesCS7B02G318500.1">
    <property type="protein sequence ID" value="TraesCS7B02G318500.1"/>
    <property type="gene ID" value="TraesCS7B02G318500"/>
</dbReference>
<dbReference type="GeneID" id="123161500"/>
<accession>A0A3B6SPK3</accession>
<dbReference type="PANTHER" id="PTHR31257">
    <property type="entry name" value="RICIN B-LIKE LECTIN EULS3"/>
    <property type="match status" value="1"/>
</dbReference>
<dbReference type="Gramene" id="TraesLDM7B03G04200010.1">
    <property type="protein sequence ID" value="TraesLDM7B03G04200010.1"/>
    <property type="gene ID" value="TraesLDM7B03G04200010"/>
</dbReference>
<keyword evidence="3" id="KW-1185">Reference proteome</keyword>
<sequence>MAAAAAGLVWATLLMCAALGAGVENPFFPPGSEPEPVRIYSQENAALNVAERDGNVVLAYGDCSDLRQKWFIVTSPHPSAPFELPPPFVLQNAQTFQVIIIPSGSGQKVRLSSEPPINPLDWLSWSRAALEQRWTPEKSTRADHFYQLSVTKSDPALTLNGLLGNVHDGTEVGIYHASPDSGNAIWQMTSYPLCAR</sequence>
<feature type="chain" id="PRO_5043180737" description="Ricin B lectin domain-containing protein" evidence="1">
    <location>
        <begin position="23"/>
        <end position="196"/>
    </location>
</feature>
<dbReference type="InterPro" id="IPR040249">
    <property type="entry name" value="Ricin_B-like_lectin_EULS3-like"/>
</dbReference>
<evidence type="ECO:0000313" key="2">
    <source>
        <dbReference type="EnsemblPlants" id="TraesCS7B02G318500.1"/>
    </source>
</evidence>
<dbReference type="SUPFAM" id="SSF50370">
    <property type="entry name" value="Ricin B-like lectins"/>
    <property type="match status" value="1"/>
</dbReference>
<dbReference type="Proteomes" id="UP000019116">
    <property type="component" value="Chromosome 7B"/>
</dbReference>
<feature type="signal peptide" evidence="1">
    <location>
        <begin position="1"/>
        <end position="22"/>
    </location>
</feature>